<dbReference type="Proteomes" id="UP000245076">
    <property type="component" value="Unassembled WGS sequence"/>
</dbReference>
<protein>
    <submittedName>
        <fullName evidence="1">Uncharacterized protein</fullName>
    </submittedName>
</protein>
<dbReference type="OrthoDB" id="5470322at2"/>
<name>A0A2P2D4C8_9LEPT</name>
<reference evidence="1 2" key="1">
    <citation type="submission" date="2018-02" db="EMBL/GenBank/DDBJ databases">
        <title>Novel Leptospira species isolated from soil and water in Japan.</title>
        <authorList>
            <person name="Nakao R."/>
            <person name="Masuzawa T."/>
        </authorList>
    </citation>
    <scope>NUCLEOTIDE SEQUENCE [LARGE SCALE GENOMIC DNA]</scope>
    <source>
        <strain evidence="1 2">E8</strain>
    </source>
</reference>
<evidence type="ECO:0000313" key="2">
    <source>
        <dbReference type="Proteomes" id="UP000245076"/>
    </source>
</evidence>
<proteinExistence type="predicted"/>
<dbReference type="RefSeq" id="WP_108929100.1">
    <property type="nucleotide sequence ID" value="NZ_BFAY01000011.1"/>
</dbReference>
<keyword evidence="2" id="KW-1185">Reference proteome</keyword>
<evidence type="ECO:0000313" key="1">
    <source>
        <dbReference type="EMBL" id="GBF39504.1"/>
    </source>
</evidence>
<sequence>MGLCQPSADVPFSCGACCGLFNLELKPDQFRTLLKERTEGFKESVDFSKPYTMAEFRKVREEAEKNYVKKDPLTYNCPFLGMLTEEVNGPSQEIKVRSRIGCMIHPVYTGDPRSQNYSFYGASICQAYDCRNKERDFANEWENVFSEFADDSFSYSALSSDYRSIDLIEGYLTEIGIPSSEWFTSSREIILKILKVKFEQNISLWNTSFELDMESPPPISYKERLAKWLGLESDDPRLKF</sequence>
<dbReference type="AlphaFoldDB" id="A0A2P2D4C8"/>
<accession>A0A2P2D4C8</accession>
<gene>
    <name evidence="1" type="ORF">LPTSP1_25060</name>
</gene>
<dbReference type="EMBL" id="BFAY01000011">
    <property type="protein sequence ID" value="GBF39504.1"/>
    <property type="molecule type" value="Genomic_DNA"/>
</dbReference>
<organism evidence="1 2">
    <name type="scientific">Leptospira johnsonii</name>
    <dbReference type="NCBI Taxonomy" id="1917820"/>
    <lineage>
        <taxon>Bacteria</taxon>
        <taxon>Pseudomonadati</taxon>
        <taxon>Spirochaetota</taxon>
        <taxon>Spirochaetia</taxon>
        <taxon>Leptospirales</taxon>
        <taxon>Leptospiraceae</taxon>
        <taxon>Leptospira</taxon>
    </lineage>
</organism>
<comment type="caution">
    <text evidence="1">The sequence shown here is derived from an EMBL/GenBank/DDBJ whole genome shotgun (WGS) entry which is preliminary data.</text>
</comment>